<reference evidence="4" key="2">
    <citation type="submission" date="2015-01" db="EMBL/GenBank/DDBJ databases">
        <title>Evolutionary Origins and Diversification of the Mycorrhizal Mutualists.</title>
        <authorList>
            <consortium name="DOE Joint Genome Institute"/>
            <consortium name="Mycorrhizal Genomics Consortium"/>
            <person name="Kohler A."/>
            <person name="Kuo A."/>
            <person name="Nagy L.G."/>
            <person name="Floudas D."/>
            <person name="Copeland A."/>
            <person name="Barry K.W."/>
            <person name="Cichocki N."/>
            <person name="Veneault-Fourrey C."/>
            <person name="LaButti K."/>
            <person name="Lindquist E.A."/>
            <person name="Lipzen A."/>
            <person name="Lundell T."/>
            <person name="Morin E."/>
            <person name="Murat C."/>
            <person name="Riley R."/>
            <person name="Ohm R."/>
            <person name="Sun H."/>
            <person name="Tunlid A."/>
            <person name="Henrissat B."/>
            <person name="Grigoriev I.V."/>
            <person name="Hibbett D.S."/>
            <person name="Martin F."/>
        </authorList>
    </citation>
    <scope>NUCLEOTIDE SEQUENCE [LARGE SCALE GENOMIC DNA]</scope>
    <source>
        <strain evidence="4">MUT 4182</strain>
    </source>
</reference>
<feature type="compositionally biased region" description="Polar residues" evidence="2">
    <location>
        <begin position="428"/>
        <end position="445"/>
    </location>
</feature>
<feature type="repeat" description="PPR" evidence="1">
    <location>
        <begin position="133"/>
        <end position="167"/>
    </location>
</feature>
<dbReference type="InterPro" id="IPR002885">
    <property type="entry name" value="PPR_rpt"/>
</dbReference>
<reference evidence="3 4" key="1">
    <citation type="submission" date="2014-04" db="EMBL/GenBank/DDBJ databases">
        <authorList>
            <consortium name="DOE Joint Genome Institute"/>
            <person name="Kuo A."/>
            <person name="Girlanda M."/>
            <person name="Perotto S."/>
            <person name="Kohler A."/>
            <person name="Nagy L.G."/>
            <person name="Floudas D."/>
            <person name="Copeland A."/>
            <person name="Barry K.W."/>
            <person name="Cichocki N."/>
            <person name="Veneault-Fourrey C."/>
            <person name="LaButti K."/>
            <person name="Lindquist E.A."/>
            <person name="Lipzen A."/>
            <person name="Lundell T."/>
            <person name="Morin E."/>
            <person name="Murat C."/>
            <person name="Sun H."/>
            <person name="Tunlid A."/>
            <person name="Henrissat B."/>
            <person name="Grigoriev I.V."/>
            <person name="Hibbett D.S."/>
            <person name="Martin F."/>
            <person name="Nordberg H.P."/>
            <person name="Cantor M.N."/>
            <person name="Hua S.X."/>
        </authorList>
    </citation>
    <scope>NUCLEOTIDE SEQUENCE [LARGE SCALE GENOMIC DNA]</scope>
    <source>
        <strain evidence="3 4">MUT 4182</strain>
    </source>
</reference>
<dbReference type="STRING" id="1051891.A0A0C3QSM6"/>
<dbReference type="Gene3D" id="1.25.40.10">
    <property type="entry name" value="Tetratricopeptide repeat domain"/>
    <property type="match status" value="1"/>
</dbReference>
<name>A0A0C3QSM6_9AGAM</name>
<evidence type="ECO:0000313" key="4">
    <source>
        <dbReference type="Proteomes" id="UP000054248"/>
    </source>
</evidence>
<dbReference type="PANTHER" id="PTHR47938">
    <property type="entry name" value="RESPIRATORY COMPLEX I CHAPERONE (CIA84), PUTATIVE (AFU_ORTHOLOGUE AFUA_2G06020)-RELATED"/>
    <property type="match status" value="1"/>
</dbReference>
<dbReference type="PROSITE" id="PS51375">
    <property type="entry name" value="PPR"/>
    <property type="match status" value="1"/>
</dbReference>
<dbReference type="GO" id="GO:0140053">
    <property type="term" value="P:mitochondrial gene expression"/>
    <property type="evidence" value="ECO:0007669"/>
    <property type="project" value="TreeGrafter"/>
</dbReference>
<evidence type="ECO:0000256" key="1">
    <source>
        <dbReference type="PROSITE-ProRule" id="PRU00708"/>
    </source>
</evidence>
<protein>
    <recommendedName>
        <fullName evidence="5">Pentacotripeptide-repeat region of PRORP domain-containing protein</fullName>
    </recommendedName>
</protein>
<gene>
    <name evidence="3" type="ORF">M407DRAFT_221499</name>
</gene>
<dbReference type="GO" id="GO:0005739">
    <property type="term" value="C:mitochondrion"/>
    <property type="evidence" value="ECO:0007669"/>
    <property type="project" value="TreeGrafter"/>
</dbReference>
<evidence type="ECO:0008006" key="5">
    <source>
        <dbReference type="Google" id="ProtNLM"/>
    </source>
</evidence>
<evidence type="ECO:0000256" key="2">
    <source>
        <dbReference type="SAM" id="MobiDB-lite"/>
    </source>
</evidence>
<evidence type="ECO:0000313" key="3">
    <source>
        <dbReference type="EMBL" id="KIO31034.1"/>
    </source>
</evidence>
<accession>A0A0C3QSM6</accession>
<dbReference type="GO" id="GO:0003729">
    <property type="term" value="F:mRNA binding"/>
    <property type="evidence" value="ECO:0007669"/>
    <property type="project" value="TreeGrafter"/>
</dbReference>
<proteinExistence type="predicted"/>
<dbReference type="InterPro" id="IPR011990">
    <property type="entry name" value="TPR-like_helical_dom_sf"/>
</dbReference>
<keyword evidence="4" id="KW-1185">Reference proteome</keyword>
<dbReference type="PANTHER" id="PTHR47938:SF35">
    <property type="entry name" value="PENTATRICOPEPTIDE REPEAT-CONTAINING PROTEIN 4, MITOCHONDRIAL-RELATED"/>
    <property type="match status" value="1"/>
</dbReference>
<sequence>MASCSRSSLLSATKFLYSPHNPLHSPRAGLRLRAATEAGPSYARNAATVARPNKAEAKGLKDRPTDGQTEKTANFKSSQRRYALVRRPDVTDGHARPSQRPYGVAIQVEKLLKAGQLDEAVKMVSSAPVSSQNAVVWTLLVKQAFADKVPNRAFKLFSDMKKRGFQPTARTYATLFSGYNGLSESELTDKQWERIEALWGQYQAYLESIRSQEEQDAALHSSSHHDNILSPYVPFLELLGKRGLHDRIMTLFEEIEESGLLARDKYVYTTFLLQVVQRTGLDGKMDSLDVVRIRNAEDTQVIASKMQAAGVIDSFALTAILRGLVKGTEAHHRFGYDLVAATVGDISKPDELVNAKGHTFVKLEHRSLDLILELCCVMRKHEVAANLFDGLKRSAAKRILTRSHVDYALDALAYEAAEAEQATPLVPEQSQANGEPMETTPSTDLQSYSKRALEILEYAVIQGYGDHPMEILPNRATYNRVLVTAWRCGDWVSAARTVELMTGLDLSQFRQPRAPSWFRRNIAPQKSKDKIIGLDAQSMGYLVRTANKLRDNSAIRVAVRLFDYSGFSTFFSTPRKGARRLGQEVRTSEGFYQFRLAAAIQESAIVLMDSQLTPEQRADYKALLEQVKDVKERLKAHER</sequence>
<dbReference type="Pfam" id="PF13041">
    <property type="entry name" value="PPR_2"/>
    <property type="match status" value="1"/>
</dbReference>
<feature type="region of interest" description="Disordered" evidence="2">
    <location>
        <begin position="423"/>
        <end position="445"/>
    </location>
</feature>
<dbReference type="EMBL" id="KN822966">
    <property type="protein sequence ID" value="KIO31034.1"/>
    <property type="molecule type" value="Genomic_DNA"/>
</dbReference>
<dbReference type="Proteomes" id="UP000054248">
    <property type="component" value="Unassembled WGS sequence"/>
</dbReference>
<dbReference type="AlphaFoldDB" id="A0A0C3QSM6"/>
<organism evidence="3 4">
    <name type="scientific">Tulasnella calospora MUT 4182</name>
    <dbReference type="NCBI Taxonomy" id="1051891"/>
    <lineage>
        <taxon>Eukaryota</taxon>
        <taxon>Fungi</taxon>
        <taxon>Dikarya</taxon>
        <taxon>Basidiomycota</taxon>
        <taxon>Agaricomycotina</taxon>
        <taxon>Agaricomycetes</taxon>
        <taxon>Cantharellales</taxon>
        <taxon>Tulasnellaceae</taxon>
        <taxon>Tulasnella</taxon>
    </lineage>
</organism>
<dbReference type="OrthoDB" id="185373at2759"/>
<dbReference type="HOGENOM" id="CLU_026239_0_0_1"/>